<organism evidence="5 6">
    <name type="scientific">Glarea lozoyensis (strain ATCC 74030 / MF5533)</name>
    <dbReference type="NCBI Taxonomy" id="1104152"/>
    <lineage>
        <taxon>Eukaryota</taxon>
        <taxon>Fungi</taxon>
        <taxon>Dikarya</taxon>
        <taxon>Ascomycota</taxon>
        <taxon>Pezizomycotina</taxon>
        <taxon>Leotiomycetes</taxon>
        <taxon>Helotiales</taxon>
        <taxon>Helotiaceae</taxon>
        <taxon>Glarea</taxon>
    </lineage>
</organism>
<dbReference type="GO" id="GO:0042742">
    <property type="term" value="P:defense response to bacterium"/>
    <property type="evidence" value="ECO:0007669"/>
    <property type="project" value="InterPro"/>
</dbReference>
<dbReference type="Gene3D" id="2.40.40.10">
    <property type="entry name" value="RlpA-like domain"/>
    <property type="match status" value="1"/>
</dbReference>
<evidence type="ECO:0000256" key="1">
    <source>
        <dbReference type="ARBA" id="ARBA00022729"/>
    </source>
</evidence>
<evidence type="ECO:0000313" key="6">
    <source>
        <dbReference type="Proteomes" id="UP000005446"/>
    </source>
</evidence>
<dbReference type="PANTHER" id="PTHR31836">
    <property type="match status" value="1"/>
</dbReference>
<name>H0EJG6_GLAL7</name>
<dbReference type="CDD" id="cd22271">
    <property type="entry name" value="DPBB_EXP_N-like"/>
    <property type="match status" value="1"/>
</dbReference>
<feature type="signal peptide" evidence="3">
    <location>
        <begin position="1"/>
        <end position="18"/>
    </location>
</feature>
<dbReference type="InterPro" id="IPR036749">
    <property type="entry name" value="Expansin_CBD_sf"/>
</dbReference>
<accession>H0EJG6</accession>
<keyword evidence="6" id="KW-1185">Reference proteome</keyword>
<sequence length="310" mass="31479">MHFSYTLAATAALTLANAAVIGKRALSGEATVYGGNLAGGTCSFSTYTLPAGIFGTALTDSSWDNSANCGRCVSVTGPAGNKITAMVVDQCPGCGTNHLDLFPDAFSKLEANPGIIQTTWDFVDCGISTPLQLHNKEGVSAYWFSMQVVNANKGVKSLEVSTNGGSTWQATARQTYNFFENSAGFGTTTVDVKVTSIDGDTVIVKNVAISAGASTTAGSNFGSSGGAVSKPVEPATPAAPATPAVTPETPVQSTPAESAPVESAPETGAGSAPVATITAVPVATTTQKPTKLVFTPRPTAVVVEDDVCEL</sequence>
<proteinExistence type="predicted"/>
<keyword evidence="1 3" id="KW-0732">Signal</keyword>
<feature type="chain" id="PRO_5003532521" evidence="3">
    <location>
        <begin position="19"/>
        <end position="310"/>
    </location>
</feature>
<feature type="domain" description="Barwin" evidence="4">
    <location>
        <begin position="64"/>
        <end position="115"/>
    </location>
</feature>
<evidence type="ECO:0000259" key="4">
    <source>
        <dbReference type="Pfam" id="PF00967"/>
    </source>
</evidence>
<evidence type="ECO:0000256" key="3">
    <source>
        <dbReference type="SAM" id="SignalP"/>
    </source>
</evidence>
<dbReference type="OrthoDB" id="406505at2759"/>
<dbReference type="InterPro" id="IPR036908">
    <property type="entry name" value="RlpA-like_sf"/>
</dbReference>
<dbReference type="NCBIfam" id="NF041144">
    <property type="entry name" value="expansin_EXLX1"/>
    <property type="match status" value="1"/>
</dbReference>
<dbReference type="InterPro" id="IPR049818">
    <property type="entry name" value="Expansin_EXLX1-like"/>
</dbReference>
<dbReference type="HOGENOM" id="CLU_054427_0_0_1"/>
<feature type="region of interest" description="Disordered" evidence="2">
    <location>
        <begin position="220"/>
        <end position="272"/>
    </location>
</feature>
<dbReference type="EMBL" id="AGUE01000055">
    <property type="protein sequence ID" value="EHL01359.1"/>
    <property type="molecule type" value="Genomic_DNA"/>
</dbReference>
<dbReference type="Proteomes" id="UP000005446">
    <property type="component" value="Unassembled WGS sequence"/>
</dbReference>
<protein>
    <submittedName>
        <fullName evidence="5">Putative Expansin-like protein 1</fullName>
    </submittedName>
</protein>
<feature type="compositionally biased region" description="Low complexity" evidence="2">
    <location>
        <begin position="231"/>
        <end position="251"/>
    </location>
</feature>
<dbReference type="InterPro" id="IPR051477">
    <property type="entry name" value="Expansin_CellWall"/>
</dbReference>
<dbReference type="SUPFAM" id="SSF49590">
    <property type="entry name" value="PHL pollen allergen"/>
    <property type="match status" value="1"/>
</dbReference>
<dbReference type="SUPFAM" id="SSF50685">
    <property type="entry name" value="Barwin-like endoglucanases"/>
    <property type="match status" value="1"/>
</dbReference>
<dbReference type="InterPro" id="IPR001153">
    <property type="entry name" value="Barwin_dom"/>
</dbReference>
<evidence type="ECO:0000313" key="5">
    <source>
        <dbReference type="EMBL" id="EHL01359.1"/>
    </source>
</evidence>
<dbReference type="AlphaFoldDB" id="H0EJG6"/>
<dbReference type="Pfam" id="PF00967">
    <property type="entry name" value="Barwin"/>
    <property type="match status" value="1"/>
</dbReference>
<reference evidence="5 6" key="1">
    <citation type="journal article" date="2012" name="Eukaryot. Cell">
        <title>Genome sequence of the fungus Glarea lozoyensis: the first genome sequence of a species from the Helotiaceae family.</title>
        <authorList>
            <person name="Youssar L."/>
            <person name="Gruening B.A."/>
            <person name="Erxleben A."/>
            <person name="Guenther S."/>
            <person name="Huettel W."/>
        </authorList>
    </citation>
    <scope>NUCLEOTIDE SEQUENCE [LARGE SCALE GENOMIC DNA]</scope>
    <source>
        <strain evidence="6">ATCC 74030 / MF5533</strain>
    </source>
</reference>
<dbReference type="InParanoid" id="H0EJG6"/>
<dbReference type="PANTHER" id="PTHR31836:SF21">
    <property type="entry name" value="EXPANSIN-LIKE PROTEIN 7"/>
    <property type="match status" value="1"/>
</dbReference>
<dbReference type="Gene3D" id="2.60.40.760">
    <property type="entry name" value="Expansin, cellulose-binding-like domain"/>
    <property type="match status" value="1"/>
</dbReference>
<gene>
    <name evidence="5" type="ORF">M7I_2692</name>
</gene>
<comment type="caution">
    <text evidence="5">The sequence shown here is derived from an EMBL/GenBank/DDBJ whole genome shotgun (WGS) entry which is preliminary data.</text>
</comment>
<evidence type="ECO:0000256" key="2">
    <source>
        <dbReference type="SAM" id="MobiDB-lite"/>
    </source>
</evidence>
<dbReference type="GO" id="GO:0050832">
    <property type="term" value="P:defense response to fungus"/>
    <property type="evidence" value="ECO:0007669"/>
    <property type="project" value="InterPro"/>
</dbReference>